<dbReference type="AlphaFoldDB" id="A0AAJ0ZMA1"/>
<sequence>MIRTQHMEVVSTAPSPGRVTGFARCRNIQQGPVFIIASGSSAKDFPIEAFSNIPMITMNGAISMFRGTGIQPFFYACTDTSFSLQQPELFAQAMAISQRVTLWEEHARTIPIQPRGELFLLKKAPRQTWKERLLRSNRDLVRPPLLWGNRSRTIGFSKNLELGFFDARTVAYLALQLAYHAGFDTAILVGVDLSPAQGRFYETPDTFKSPCGLDQHLQSRILPSLKLMSDKVMGKDFSVYNLSPTSRIPTSIIPNISLDELGKLLHR</sequence>
<dbReference type="Proteomes" id="UP000787568">
    <property type="component" value="Unassembled WGS sequence"/>
</dbReference>
<comment type="caution">
    <text evidence="1">The sequence shown here is derived from an EMBL/GenBank/DDBJ whole genome shotgun (WGS) entry which is preliminary data.</text>
</comment>
<protein>
    <submittedName>
        <fullName evidence="1">Lipopolysaccharide biosynthesis protein</fullName>
    </submittedName>
</protein>
<evidence type="ECO:0000313" key="2">
    <source>
        <dbReference type="Proteomes" id="UP000787568"/>
    </source>
</evidence>
<proteinExistence type="predicted"/>
<accession>A0AAJ0ZMA1</accession>
<name>A0AAJ0ZMA1_9PSED</name>
<dbReference type="EMBL" id="JAEEFW010000006">
    <property type="protein sequence ID" value="MBU4634524.1"/>
    <property type="molecule type" value="Genomic_DNA"/>
</dbReference>
<evidence type="ECO:0000313" key="1">
    <source>
        <dbReference type="EMBL" id="MBU4634524.1"/>
    </source>
</evidence>
<reference evidence="1" key="1">
    <citation type="submission" date="2020-12" db="EMBL/GenBank/DDBJ databases">
        <title>Generalized mutagenesis with transposon Tn5. A laboratory procedure for the identification of genes responsible for a bacterial phenotype and its regulation, illustrated with phenazine production in Pseudomonas chlororaphis.</title>
        <authorList>
            <person name="Muzio F."/>
            <person name="Sobrero P."/>
            <person name="Agaras B."/>
            <person name="Valverde C."/>
        </authorList>
    </citation>
    <scope>NUCLEOTIDE SEQUENCE</scope>
    <source>
        <strain evidence="1">SMMP3</strain>
    </source>
</reference>
<dbReference type="RefSeq" id="WP_124300922.1">
    <property type="nucleotide sequence ID" value="NZ_CP027741.1"/>
</dbReference>
<organism evidence="1 2">
    <name type="scientific">Pseudomonas chlororaphis subsp. aurantiaca</name>
    <dbReference type="NCBI Taxonomy" id="86192"/>
    <lineage>
        <taxon>Bacteria</taxon>
        <taxon>Pseudomonadati</taxon>
        <taxon>Pseudomonadota</taxon>
        <taxon>Gammaproteobacteria</taxon>
        <taxon>Pseudomonadales</taxon>
        <taxon>Pseudomonadaceae</taxon>
        <taxon>Pseudomonas</taxon>
    </lineage>
</organism>
<gene>
    <name evidence="1" type="ORF">I8747_17130</name>
</gene>